<dbReference type="RefSeq" id="WP_265357479.1">
    <property type="nucleotide sequence ID" value="NZ_JAMQPR010000001.1"/>
</dbReference>
<evidence type="ECO:0000313" key="1">
    <source>
        <dbReference type="EMBL" id="MCW7503515.1"/>
    </source>
</evidence>
<dbReference type="EMBL" id="JAMQPR010000001">
    <property type="protein sequence ID" value="MCW7503515.1"/>
    <property type="molecule type" value="Genomic_DNA"/>
</dbReference>
<gene>
    <name evidence="1" type="ORF">ND855_05215</name>
</gene>
<comment type="caution">
    <text evidence="1">The sequence shown here is derived from an EMBL/GenBank/DDBJ whole genome shotgun (WGS) entry which is preliminary data.</text>
</comment>
<proteinExistence type="predicted"/>
<reference evidence="1 2" key="1">
    <citation type="submission" date="2022-06" db="EMBL/GenBank/DDBJ databases">
        <title>Leptospira isolates from biofilms formed at urban environments.</title>
        <authorList>
            <person name="Ribeiro P.S."/>
            <person name="Sousa T."/>
            <person name="Carvalho N."/>
            <person name="Aburjaile F."/>
            <person name="Neves F."/>
            <person name="Oliveira D."/>
            <person name="Blanco L."/>
            <person name="Lima J."/>
            <person name="Costa F."/>
            <person name="Brenig B."/>
            <person name="Soares S."/>
            <person name="Ramos R."/>
            <person name="Goes-Neto A."/>
            <person name="Matiuzzi M."/>
            <person name="Azevedo V."/>
            <person name="Ristow P."/>
        </authorList>
    </citation>
    <scope>NUCLEOTIDE SEQUENCE [LARGE SCALE GENOMIC DNA]</scope>
    <source>
        <strain evidence="1 2">VSF14</strain>
    </source>
</reference>
<dbReference type="Proteomes" id="UP001208794">
    <property type="component" value="Unassembled WGS sequence"/>
</dbReference>
<dbReference type="SUPFAM" id="SSF54427">
    <property type="entry name" value="NTF2-like"/>
    <property type="match status" value="1"/>
</dbReference>
<dbReference type="InterPro" id="IPR032710">
    <property type="entry name" value="NTF2-like_dom_sf"/>
</dbReference>
<evidence type="ECO:0000313" key="2">
    <source>
        <dbReference type="Proteomes" id="UP001208794"/>
    </source>
</evidence>
<dbReference type="Gene3D" id="3.10.450.50">
    <property type="match status" value="1"/>
</dbReference>
<sequence length="122" mass="14466">MKEQDKITIISNQLIAYNEKNIDRFISYWDENAKVYIHPDKLIADGINEIRNRHIKRFKEKDLFAKLISRHVVDDKVVDIEIVSRNFPEGKGFVDVLAIYELKNFKIMNAWFMIGKPKIENL</sequence>
<organism evidence="1 2">
    <name type="scientific">Leptospira paudalimensis</name>
    <dbReference type="NCBI Taxonomy" id="2950024"/>
    <lineage>
        <taxon>Bacteria</taxon>
        <taxon>Pseudomonadati</taxon>
        <taxon>Spirochaetota</taxon>
        <taxon>Spirochaetia</taxon>
        <taxon>Leptospirales</taxon>
        <taxon>Leptospiraceae</taxon>
        <taxon>Leptospira</taxon>
    </lineage>
</organism>
<accession>A0ABT3M556</accession>
<name>A0ABT3M556_9LEPT</name>
<keyword evidence="2" id="KW-1185">Reference proteome</keyword>
<protein>
    <submittedName>
        <fullName evidence="1">Steroid delta-isomerase</fullName>
    </submittedName>
</protein>